<protein>
    <submittedName>
        <fullName evidence="2">Uncharacterized protein</fullName>
    </submittedName>
</protein>
<keyword evidence="1" id="KW-1133">Transmembrane helix</keyword>
<evidence type="ECO:0000313" key="3">
    <source>
        <dbReference type="Proteomes" id="UP000001845"/>
    </source>
</evidence>
<dbReference type="KEGG" id="mcd:MCRO_0677"/>
<dbReference type="EMBL" id="CP001991">
    <property type="protein sequence ID" value="ADE19837.1"/>
    <property type="molecule type" value="Genomic_DNA"/>
</dbReference>
<gene>
    <name evidence="2" type="ordered locus">MCRO_0677</name>
</gene>
<keyword evidence="1" id="KW-0472">Membrane</keyword>
<reference evidence="3" key="1">
    <citation type="submission" date="2010-03" db="EMBL/GenBank/DDBJ databases">
        <title>The complete genome of Mycoplasma crocodyli MP145.</title>
        <authorList>
            <person name="Glass J.I."/>
            <person name="Durkin A.S."/>
            <person name="Hostetler J."/>
            <person name="Jackson J."/>
            <person name="Johnson J."/>
            <person name="May M.A."/>
            <person name="Paralanov V."/>
            <person name="Radune D."/>
            <person name="Szczypinski B."/>
            <person name="Brown D.R."/>
        </authorList>
    </citation>
    <scope>NUCLEOTIDE SEQUENCE [LARGE SCALE GENOMIC DNA]</scope>
    <source>
        <strain evidence="3">ATCC 51981 / MP145</strain>
    </source>
</reference>
<sequence>MTKRSKLFILSTCAIGFCAVITPIVVMSLSKTKKPIDNEENISKKEKTDNFFPDWKVEMFDDFIVFENDKNIFNENIIAYFIQQTIKRLRVGEGQLKYDYKFNESKTILNIWVELKTKEGNIQRKKYYFSVDEL</sequence>
<dbReference type="Proteomes" id="UP000001845">
    <property type="component" value="Chromosome"/>
</dbReference>
<dbReference type="STRING" id="512564.MCRO_0677"/>
<keyword evidence="3" id="KW-1185">Reference proteome</keyword>
<organism evidence="2 3">
    <name type="scientific">Mycoplasma crocodyli (strain ATCC 51981 / MP145)</name>
    <dbReference type="NCBI Taxonomy" id="512564"/>
    <lineage>
        <taxon>Bacteria</taxon>
        <taxon>Bacillati</taxon>
        <taxon>Mycoplasmatota</taxon>
        <taxon>Mollicutes</taxon>
        <taxon>Mycoplasmataceae</taxon>
        <taxon>Mycoplasma</taxon>
    </lineage>
</organism>
<dbReference type="NCBIfam" id="NF045957">
    <property type="entry name" value="MHO_1590_dom"/>
    <property type="match status" value="1"/>
</dbReference>
<feature type="transmembrane region" description="Helical" evidence="1">
    <location>
        <begin position="7"/>
        <end position="29"/>
    </location>
</feature>
<keyword evidence="1" id="KW-0812">Transmembrane</keyword>
<reference evidence="2 3" key="3">
    <citation type="journal article" date="2011" name="J. Bacteriol.">
        <title>Genome sequences of Mycoplasma alligatoris A21JP2T and Mycoplasma crocodyli MP145T.</title>
        <authorList>
            <person name="Brown D.R."/>
            <person name="Farmerie W.G."/>
            <person name="May M."/>
            <person name="Benders G.A."/>
            <person name="Durkin A.S."/>
            <person name="Hlavinka K."/>
            <person name="Hostetler J."/>
            <person name="Jackson J."/>
            <person name="Johnson J."/>
            <person name="Miller R.H."/>
            <person name="Paralanov V."/>
            <person name="Radune D."/>
            <person name="Szczypinski B."/>
            <person name="Glass J.I."/>
        </authorList>
    </citation>
    <scope>NUCLEOTIDE SEQUENCE [LARGE SCALE GENOMIC DNA]</scope>
    <source>
        <strain evidence="3">ATCC 51981 / MP145</strain>
    </source>
</reference>
<evidence type="ECO:0000313" key="2">
    <source>
        <dbReference type="EMBL" id="ADE19837.1"/>
    </source>
</evidence>
<dbReference type="HOGENOM" id="CLU_1893886_0_0_14"/>
<reference key="2">
    <citation type="submission" date="2010-03" db="EMBL/GenBank/DDBJ databases">
        <authorList>
            <person name="Ma Z."/>
            <person name="Wang X."/>
            <person name="Liu H."/>
        </authorList>
    </citation>
    <scope>NUCLEOTIDE SEQUENCE</scope>
    <source>
        <strain>MP145</strain>
    </source>
</reference>
<proteinExistence type="predicted"/>
<dbReference type="RefSeq" id="WP_013054613.1">
    <property type="nucleotide sequence ID" value="NC_014014.1"/>
</dbReference>
<accession>D5E686</accession>
<dbReference type="AlphaFoldDB" id="D5E686"/>
<name>D5E686_MYCCM</name>
<evidence type="ECO:0000256" key="1">
    <source>
        <dbReference type="SAM" id="Phobius"/>
    </source>
</evidence>